<dbReference type="Pfam" id="PF00646">
    <property type="entry name" value="F-box"/>
    <property type="match status" value="1"/>
</dbReference>
<dbReference type="Pfam" id="PF03552">
    <property type="entry name" value="Cellulose_synt"/>
    <property type="match status" value="5"/>
</dbReference>
<feature type="domain" description="F-box" evidence="15">
    <location>
        <begin position="1404"/>
        <end position="1444"/>
    </location>
</feature>
<feature type="domain" description="F-box/LRR-repeat protein 15/At3g58940/PEG3-like LRR" evidence="16">
    <location>
        <begin position="1495"/>
        <end position="1583"/>
    </location>
</feature>
<comment type="subcellular location">
    <subcellularLocation>
        <location evidence="1">Golgi apparatus membrane</location>
        <topology evidence="1">Multi-pass membrane protein</topology>
    </subcellularLocation>
</comment>
<evidence type="ECO:0000256" key="5">
    <source>
        <dbReference type="ARBA" id="ARBA00022989"/>
    </source>
</evidence>
<keyword evidence="5 14" id="KW-1133">Transmembrane helix</keyword>
<feature type="active site" evidence="11">
    <location>
        <position position="139"/>
    </location>
</feature>
<evidence type="ECO:0000256" key="1">
    <source>
        <dbReference type="ARBA" id="ARBA00004653"/>
    </source>
</evidence>
<dbReference type="Pfam" id="PF24758">
    <property type="entry name" value="LRR_At5g56370"/>
    <property type="match status" value="1"/>
</dbReference>
<evidence type="ECO:0000256" key="13">
    <source>
        <dbReference type="PIRSR" id="PIRSR605150-3"/>
    </source>
</evidence>
<dbReference type="EMBL" id="CP144747">
    <property type="protein sequence ID" value="WVZ65314.1"/>
    <property type="molecule type" value="Genomic_DNA"/>
</dbReference>
<evidence type="ECO:0000313" key="17">
    <source>
        <dbReference type="EMBL" id="WVZ65314.1"/>
    </source>
</evidence>
<comment type="function">
    <text evidence="9">Thought to be a Golgi-localized beta-glycan synthase that polymerize the backbones of noncellulosic polysaccharides (hemicelluloses) of plant cell wall.</text>
</comment>
<evidence type="ECO:0000256" key="4">
    <source>
        <dbReference type="ARBA" id="ARBA00022692"/>
    </source>
</evidence>
<evidence type="ECO:0000256" key="2">
    <source>
        <dbReference type="ARBA" id="ARBA00022676"/>
    </source>
</evidence>
<feature type="transmembrane region" description="Helical" evidence="14">
    <location>
        <begin position="748"/>
        <end position="771"/>
    </location>
</feature>
<feature type="binding site" evidence="12">
    <location>
        <position position="139"/>
    </location>
    <ligand>
        <name>UDP-alpha-D-glucose</name>
        <dbReference type="ChEBI" id="CHEBI:58885"/>
    </ligand>
</feature>
<dbReference type="SUPFAM" id="SSF53448">
    <property type="entry name" value="Nucleotide-diphospho-sugar transferases"/>
    <property type="match status" value="2"/>
</dbReference>
<dbReference type="Gene3D" id="3.90.550.10">
    <property type="entry name" value="Spore Coat Polysaccharide Biosynthesis Protein SpsA, Chain A"/>
    <property type="match status" value="4"/>
</dbReference>
<gene>
    <name evidence="17" type="ORF">U9M48_014699</name>
</gene>
<dbReference type="InterPro" id="IPR053781">
    <property type="entry name" value="F-box_AtFBL13-like"/>
</dbReference>
<dbReference type="CDD" id="cd22160">
    <property type="entry name" value="F-box_AtFBL13-like"/>
    <property type="match status" value="1"/>
</dbReference>
<dbReference type="GO" id="GO:0071669">
    <property type="term" value="P:plant-type cell wall organization or biogenesis"/>
    <property type="evidence" value="ECO:0007669"/>
    <property type="project" value="UniProtKB-ARBA"/>
</dbReference>
<evidence type="ECO:0000256" key="8">
    <source>
        <dbReference type="ARBA" id="ARBA00023316"/>
    </source>
</evidence>
<dbReference type="Proteomes" id="UP001341281">
    <property type="component" value="Chromosome 03"/>
</dbReference>
<feature type="active site" evidence="11">
    <location>
        <position position="442"/>
    </location>
</feature>
<evidence type="ECO:0000259" key="16">
    <source>
        <dbReference type="Pfam" id="PF24758"/>
    </source>
</evidence>
<feature type="transmembrane region" description="Helical" evidence="14">
    <location>
        <begin position="1312"/>
        <end position="1335"/>
    </location>
</feature>
<dbReference type="InterPro" id="IPR055411">
    <property type="entry name" value="LRR_FXL15/At3g58940/PEG3-like"/>
</dbReference>
<keyword evidence="4 14" id="KW-0812">Transmembrane</keyword>
<feature type="transmembrane region" description="Helical" evidence="14">
    <location>
        <begin position="51"/>
        <end position="69"/>
    </location>
</feature>
<dbReference type="InterPro" id="IPR005150">
    <property type="entry name" value="Cellulose_synth"/>
</dbReference>
<feature type="transmembrane region" description="Helical" evidence="14">
    <location>
        <begin position="20"/>
        <end position="39"/>
    </location>
</feature>
<keyword evidence="2" id="KW-0328">Glycosyltransferase</keyword>
<dbReference type="InterPro" id="IPR001810">
    <property type="entry name" value="F-box_dom"/>
</dbReference>
<evidence type="ECO:0008006" key="19">
    <source>
        <dbReference type="Google" id="ProtNLM"/>
    </source>
</evidence>
<dbReference type="GO" id="GO:0030244">
    <property type="term" value="P:cellulose biosynthetic process"/>
    <property type="evidence" value="ECO:0007669"/>
    <property type="project" value="InterPro"/>
</dbReference>
<dbReference type="InterPro" id="IPR036047">
    <property type="entry name" value="F-box-like_dom_sf"/>
</dbReference>
<dbReference type="GO" id="GO:0016760">
    <property type="term" value="F:cellulose synthase (UDP-forming) activity"/>
    <property type="evidence" value="ECO:0007669"/>
    <property type="project" value="InterPro"/>
</dbReference>
<comment type="similarity">
    <text evidence="10">Belongs to the glycosyltransferase 2 family. Plant cellulose synthase-like E subfamily.</text>
</comment>
<feature type="binding site" evidence="13">
    <location>
        <position position="280"/>
    </location>
    <ligand>
        <name>Mn(2+)</name>
        <dbReference type="ChEBI" id="CHEBI:29035"/>
    </ligand>
</feature>
<keyword evidence="6" id="KW-0333">Golgi apparatus</keyword>
<evidence type="ECO:0000256" key="6">
    <source>
        <dbReference type="ARBA" id="ARBA00023034"/>
    </source>
</evidence>
<keyword evidence="8" id="KW-0961">Cell wall biogenesis/degradation</keyword>
<feature type="transmembrane region" description="Helical" evidence="14">
    <location>
        <begin position="644"/>
        <end position="669"/>
    </location>
</feature>
<feature type="binding site" evidence="13">
    <location>
        <position position="304"/>
    </location>
    <ligand>
        <name>Mn(2+)</name>
        <dbReference type="ChEBI" id="CHEBI:29035"/>
    </ligand>
</feature>
<dbReference type="SUPFAM" id="SSF81383">
    <property type="entry name" value="F-box domain"/>
    <property type="match status" value="1"/>
</dbReference>
<evidence type="ECO:0000259" key="15">
    <source>
        <dbReference type="Pfam" id="PF00646"/>
    </source>
</evidence>
<evidence type="ECO:0000256" key="9">
    <source>
        <dbReference type="ARBA" id="ARBA00037405"/>
    </source>
</evidence>
<sequence>MSEMEEKRLFATEKFGGRALYRLHAATVFLGICMVLCYRATHVPAAGSGRAAWLGMLAAELWFSFYWVITQSVRWCPIRRRTFKDRLAARYEGRLPSVDIFVCTADPQSEPPSLVMATVLSLMAYNYPPEKLSVYLSDDGGSIFTFYALLETSTFAKHWLPFCRRHNIEPRSPAAYFAESDKPHDPHDLEEWSCIKDMYEEMTERIDSVVRLGKVPEEIKVSHKGFSEWNSGITSKDHQPIVQILIDGKGNNAVDNEGNVLPTLVYMAREKRPQYHHNFKAGAMNALIRVSSIISNSPVILNVDCDMYSNNNDSIRDALCFFLDEEMGQKIAFVQFPQNYNNMTKNNIYGNSFNVINQVELSGIDTWGGPLYIGTGCFHRRETLCGRKFTKEYKEDWGRGIKTQQHIGHTEEKAKSLATCSYEHNTQWGNEIGVKYGIAVEDVFTGLAIHCRGWESVYCNPTRPAFIGVAPTTLAQTILQHKRWSEGNLSIFLSKYCPFLFGHGKTRLLHQMGYSIYGLWAPNSLPTLYYVIIPSLGLLKGIPLFPEIMSPWITPFIYVSIVKNIYSAYEAISCGDTLRGWWNGQRMWMVRRITSYLYGTIDTIRKLLGLSKMGFVISPKVSDEDESKRYEQEIMEFGTSSPEYVIIATVALLNLVLLCGLLVIINIPIYEAMFLRKDRGRIPFPVTLASVGFVTPMGEMEKRLFATEKVGGRALYRLHAVTVLVGICMVLCYRATHVPAAGSGRAAWLGMLAAELWFSFYWVITQTVRWAPIRRRTFKDRLAARYGERLPCVDIFVCTADPQSEPPSLVMATILSLMAYNYPTEKLSIYLSDDGGSILTFYAMWETSTFAKHWVPFCRRHNIEPRSPAAYFAESDKPRDPSTLEEFSSVKVNHKGFSEWDIGITSKDHHPIVQILIDGKGNDEVDSEGNILPTLVYMAREKRPHYHHNFKAGAMNTLIRVSSVISDSPIILNVDCDMYSNNIDSIRDALCFFLDEEMGQKIAFVQCPQNYNNMTKNSIYGNSFNVMNQVELSGMDTWGGPLYFGTGCFHRRETLCGRRFTKDYKEDWDRGIQTHQHIDHTEEKAKALATCTYEHNMQWGNEIGVKYGIAVEDVFTGLAIHCRGWESVYCNPPKPAFIGVGPTTLAQTILQHKRWSEGTLSVKYCPLLFGHGKIRFLHQLGYSLPSLWAPNSLPTVYYVVIPSLGLLKSIPLFPEVMSPWITPFLYVSIVKNIYSAYEAISAGDTLRGWWNGQRMWTVKRITSYLYGFIDTIRKSLGLSNMGFVVSPKVSDEDELKRYEQEIMEFGMSSPEYVIIATIALLNLVCLMGGLCQILTSGENMLFNGAFLQVLLCGLLVTINIPIYEAMFLRKDRERIPFSVTLASIGFSTLARRVEELEECLEDHFSRLPDAVVGDIVSFLPTKDGARTQVLSSRWRHLWRSAPFNVDLQESNQPFGWRNPVSEIPRILSSHPGPGRRFAIHFCDVPVLRDSPDTTLDGWLQSPALRNLQQLEFHHGGRRPPLPASVMHRFSSTLRIASFGGFCFPDEDGSNASALRLLLLQQLTLVRVTVSECSLRALLAGCPV</sequence>
<proteinExistence type="inferred from homology"/>
<organism evidence="17 18">
    <name type="scientific">Paspalum notatum var. saurae</name>
    <dbReference type="NCBI Taxonomy" id="547442"/>
    <lineage>
        <taxon>Eukaryota</taxon>
        <taxon>Viridiplantae</taxon>
        <taxon>Streptophyta</taxon>
        <taxon>Embryophyta</taxon>
        <taxon>Tracheophyta</taxon>
        <taxon>Spermatophyta</taxon>
        <taxon>Magnoliopsida</taxon>
        <taxon>Liliopsida</taxon>
        <taxon>Poales</taxon>
        <taxon>Poaceae</taxon>
        <taxon>PACMAD clade</taxon>
        <taxon>Panicoideae</taxon>
        <taxon>Andropogonodae</taxon>
        <taxon>Paspaleae</taxon>
        <taxon>Paspalinae</taxon>
        <taxon>Paspalum</taxon>
    </lineage>
</organism>
<protein>
    <recommendedName>
        <fullName evidence="19">Cellulose synthase-like protein E6</fullName>
    </recommendedName>
</protein>
<dbReference type="GO" id="GO:0071555">
    <property type="term" value="P:cell wall organization"/>
    <property type="evidence" value="ECO:0007669"/>
    <property type="project" value="UniProtKB-KW"/>
</dbReference>
<evidence type="ECO:0000256" key="12">
    <source>
        <dbReference type="PIRSR" id="PIRSR605150-2"/>
    </source>
</evidence>
<feature type="transmembrane region" description="Helical" evidence="14">
    <location>
        <begin position="1341"/>
        <end position="1362"/>
    </location>
</feature>
<evidence type="ECO:0000256" key="11">
    <source>
        <dbReference type="PIRSR" id="PIRSR605150-1"/>
    </source>
</evidence>
<dbReference type="PANTHER" id="PTHR13301">
    <property type="entry name" value="X-BOX TRANSCRIPTION FACTOR-RELATED"/>
    <property type="match status" value="1"/>
</dbReference>
<evidence type="ECO:0000256" key="3">
    <source>
        <dbReference type="ARBA" id="ARBA00022679"/>
    </source>
</evidence>
<feature type="binding site" evidence="12">
    <location>
        <position position="110"/>
    </location>
    <ligand>
        <name>UDP-alpha-D-glucose</name>
        <dbReference type="ChEBI" id="CHEBI:58885"/>
    </ligand>
</feature>
<keyword evidence="7 14" id="KW-0472">Membrane</keyword>
<evidence type="ECO:0000256" key="14">
    <source>
        <dbReference type="SAM" id="Phobius"/>
    </source>
</evidence>
<keyword evidence="3" id="KW-0808">Transferase</keyword>
<evidence type="ECO:0000256" key="10">
    <source>
        <dbReference type="ARBA" id="ARBA00060766"/>
    </source>
</evidence>
<reference evidence="17 18" key="1">
    <citation type="submission" date="2024-02" db="EMBL/GenBank/DDBJ databases">
        <title>High-quality chromosome-scale genome assembly of Pensacola bahiagrass (Paspalum notatum Flugge var. saurae).</title>
        <authorList>
            <person name="Vega J.M."/>
            <person name="Podio M."/>
            <person name="Orjuela J."/>
            <person name="Siena L.A."/>
            <person name="Pessino S.C."/>
            <person name="Combes M.C."/>
            <person name="Mariac C."/>
            <person name="Albertini E."/>
            <person name="Pupilli F."/>
            <person name="Ortiz J.P.A."/>
            <person name="Leblanc O."/>
        </authorList>
    </citation>
    <scope>NUCLEOTIDE SEQUENCE [LARGE SCALE GENOMIC DNA]</scope>
    <source>
        <strain evidence="17">R1</strain>
        <tissue evidence="17">Leaf</tissue>
    </source>
</reference>
<evidence type="ECO:0000313" key="18">
    <source>
        <dbReference type="Proteomes" id="UP001341281"/>
    </source>
</evidence>
<accession>A0AAQ3T3P4</accession>
<dbReference type="FunFam" id="3.90.550.10:FF:000112">
    <property type="entry name" value="Cellulose synthase-like protein E1"/>
    <property type="match status" value="1"/>
</dbReference>
<name>A0AAQ3T3P4_PASNO</name>
<feature type="transmembrane region" description="Helical" evidence="14">
    <location>
        <begin position="714"/>
        <end position="736"/>
    </location>
</feature>
<evidence type="ECO:0000256" key="7">
    <source>
        <dbReference type="ARBA" id="ARBA00023136"/>
    </source>
</evidence>
<keyword evidence="18" id="KW-1185">Reference proteome</keyword>
<dbReference type="GO" id="GO:0000139">
    <property type="term" value="C:Golgi membrane"/>
    <property type="evidence" value="ECO:0007669"/>
    <property type="project" value="UniProtKB-SubCell"/>
</dbReference>
<dbReference type="FunFam" id="3.90.550.10:FF:000173">
    <property type="entry name" value="Cellulose synthase-like protein E1"/>
    <property type="match status" value="1"/>
</dbReference>
<dbReference type="InterPro" id="IPR029044">
    <property type="entry name" value="Nucleotide-diphossugar_trans"/>
</dbReference>